<dbReference type="InterPro" id="IPR058033">
    <property type="entry name" value="ARM_TBCD_2nd"/>
</dbReference>
<accession>A0AAD5S6H0</accession>
<dbReference type="AlphaFoldDB" id="A0AAD5S6H0"/>
<comment type="caution">
    <text evidence="4">The sequence shown here is derived from an EMBL/GenBank/DDBJ whole genome shotgun (WGS) entry which is preliminary data.</text>
</comment>
<evidence type="ECO:0008006" key="6">
    <source>
        <dbReference type="Google" id="ProtNLM"/>
    </source>
</evidence>
<protein>
    <recommendedName>
        <fullName evidence="6">Tubulin-specific chaperone D</fullName>
    </recommendedName>
</protein>
<dbReference type="SUPFAM" id="SSF48371">
    <property type="entry name" value="ARM repeat"/>
    <property type="match status" value="1"/>
</dbReference>
<dbReference type="Proteomes" id="UP001212841">
    <property type="component" value="Unassembled WGS sequence"/>
</dbReference>
<keyword evidence="5" id="KW-1185">Reference proteome</keyword>
<evidence type="ECO:0000259" key="2">
    <source>
        <dbReference type="Pfam" id="PF12612"/>
    </source>
</evidence>
<reference evidence="4" key="1">
    <citation type="submission" date="2020-05" db="EMBL/GenBank/DDBJ databases">
        <title>Phylogenomic resolution of chytrid fungi.</title>
        <authorList>
            <person name="Stajich J.E."/>
            <person name="Amses K."/>
            <person name="Simmons R."/>
            <person name="Seto K."/>
            <person name="Myers J."/>
            <person name="Bonds A."/>
            <person name="Quandt C.A."/>
            <person name="Barry K."/>
            <person name="Liu P."/>
            <person name="Grigoriev I."/>
            <person name="Longcore J.E."/>
            <person name="James T.Y."/>
        </authorList>
    </citation>
    <scope>NUCLEOTIDE SEQUENCE</scope>
    <source>
        <strain evidence="4">JEL0318</strain>
    </source>
</reference>
<name>A0AAD5S6H0_9FUNG</name>
<feature type="domain" description="Tubulin-folding cofactor D C-terminal" evidence="2">
    <location>
        <begin position="929"/>
        <end position="1120"/>
    </location>
</feature>
<dbReference type="EMBL" id="JADGJD010001220">
    <property type="protein sequence ID" value="KAJ3045625.1"/>
    <property type="molecule type" value="Genomic_DNA"/>
</dbReference>
<dbReference type="InterPro" id="IPR022577">
    <property type="entry name" value="TBCD_C"/>
</dbReference>
<gene>
    <name evidence="4" type="ORF">HK097_001161</name>
</gene>
<dbReference type="PANTHER" id="PTHR12658">
    <property type="entry name" value="BETA-TUBULIN COFACTOR D"/>
    <property type="match status" value="1"/>
</dbReference>
<dbReference type="GO" id="GO:0007021">
    <property type="term" value="P:tubulin complex assembly"/>
    <property type="evidence" value="ECO:0007669"/>
    <property type="project" value="InterPro"/>
</dbReference>
<evidence type="ECO:0000256" key="1">
    <source>
        <dbReference type="ARBA" id="ARBA00023186"/>
    </source>
</evidence>
<dbReference type="InterPro" id="IPR016024">
    <property type="entry name" value="ARM-type_fold"/>
</dbReference>
<evidence type="ECO:0000259" key="3">
    <source>
        <dbReference type="Pfam" id="PF25767"/>
    </source>
</evidence>
<dbReference type="Gene3D" id="1.25.10.10">
    <property type="entry name" value="Leucine-rich Repeat Variant"/>
    <property type="match status" value="2"/>
</dbReference>
<dbReference type="InterPro" id="IPR033162">
    <property type="entry name" value="TBCD"/>
</dbReference>
<dbReference type="GO" id="GO:0048487">
    <property type="term" value="F:beta-tubulin binding"/>
    <property type="evidence" value="ECO:0007669"/>
    <property type="project" value="InterPro"/>
</dbReference>
<feature type="domain" description="Tubulin-folding cofactor D ARM repeats" evidence="3">
    <location>
        <begin position="306"/>
        <end position="562"/>
    </location>
</feature>
<dbReference type="Pfam" id="PF25767">
    <property type="entry name" value="ARM_TBCD_2nd"/>
    <property type="match status" value="1"/>
</dbReference>
<dbReference type="Pfam" id="PF12612">
    <property type="entry name" value="TFCD_C"/>
    <property type="match status" value="1"/>
</dbReference>
<dbReference type="PANTHER" id="PTHR12658:SF0">
    <property type="entry name" value="TUBULIN-SPECIFIC CHAPERONE D"/>
    <property type="match status" value="1"/>
</dbReference>
<dbReference type="GO" id="GO:0007023">
    <property type="term" value="P:post-chaperonin tubulin folding pathway"/>
    <property type="evidence" value="ECO:0007669"/>
    <property type="project" value="InterPro"/>
</dbReference>
<keyword evidence="1" id="KW-0143">Chaperone</keyword>
<dbReference type="Pfam" id="PF23579">
    <property type="entry name" value="ARM_TBCD"/>
    <property type="match status" value="1"/>
</dbReference>
<evidence type="ECO:0000313" key="5">
    <source>
        <dbReference type="Proteomes" id="UP001212841"/>
    </source>
</evidence>
<sequence>MTMLSGQDATAHPYVDDTATVVSFFIQKNTIYTQLTGLVANLNGDDVIALSVEQQRDLDKICGTLDQYQEQPHLLDPHLEQLIDPVVTGLRRHIGKTFGGAKRTESAQERDIVVKLHPFFRYIYHLTKVRGYKTVVKFLSHEVSDLEPTLDFVAAAAATDLPDGGGSLWETRYVGMLWMSLICMIPFDLKRIDSAVGTGKAALVERISSLCKPYLSAVSKEYESAAILMMRLLTRRDTVDVHLHSFLDWAINEALTANDTFKLRGILTTLSTIYKFGPRSSLLPTLTKILPCCRLVDNPKVQSNTLLRKLCVKLSQRIGLGFMRVKIAGWRYHRGNRTLASNLAKTAGAAHTVQQGAEVAEGKGEGDEDGEDVPEEVEEIVGILLNGLRDKDTIVRWSSAKGIGRISSRLPRDFAQEVIASVLSLLEEDTFDNAEVETGIDYSQVSDSTWHGSCLALAELARRGLLLPDRLDEVVPWVVRALKFDQRRTTHSVGVHVRDAACYVCWSFARAYSPEVMKPFVEVLARSLVVISCLDREVNVRRAASAAFQENVGRQGVFPHGIEIVTLADYFAVGNRGSSFGEVAVEIARFEDYRQPIFDHVAGVCAVHWDRNIRELAATTLGRLTVGECGYMVGTVLKKLIPQCSSDDLVIRHGCLLAVGEICLAWADVKKKEGSIGDFWTNEEYSDVILPISKILTTLPSTHLDGFGSDQTRVAVCHLITCIASTPWPTSIPTLPTFFPTIWNIVNTSLERREEVVQEGASLAVAALSGWCGVEERIVKGWVEGIKVGNWNRFERRGCALALGKLRVGVLKGFVGEVLEGLCRACVVQEDKLKNDAEARRNAVHALTDVVCAFGSEYKQVVPAPQLSGVLTVLFAGLEDYSTDSRGDVGSWVREACLEGLERIVGLELLGGGRISDGADNLEGDTFRKFVAHLCRQSVEKIDRMRECAGGILERVVWWEGVEDGAVEELRCILPHDTHINWNNPAEVFPKMVKVLELDAYRKEVLVGLVVSVGGLTESLVRHASSSLIDFVSALPESLSTSPAPSLTLPTFFDDLADIFTTRSKQDRVTVPLLEVLNVLIGSGSLGKLVSDGGEEGVRVVKGLYEGVKSEVARSKDVKKVVAGIQVFCGYASLPKVGDGDVEALRKRAIKQVVFYLAHPYPKVRRAAAENLYVVVTTWDVDMDVDEGGGEGLDTMEVEEILLATDWDLPVAELKPVRETVGTLLEAV</sequence>
<dbReference type="GO" id="GO:0000226">
    <property type="term" value="P:microtubule cytoskeleton organization"/>
    <property type="evidence" value="ECO:0007669"/>
    <property type="project" value="TreeGrafter"/>
</dbReference>
<dbReference type="GO" id="GO:0005096">
    <property type="term" value="F:GTPase activator activity"/>
    <property type="evidence" value="ECO:0007669"/>
    <property type="project" value="InterPro"/>
</dbReference>
<organism evidence="4 5">
    <name type="scientific">Rhizophlyctis rosea</name>
    <dbReference type="NCBI Taxonomy" id="64517"/>
    <lineage>
        <taxon>Eukaryota</taxon>
        <taxon>Fungi</taxon>
        <taxon>Fungi incertae sedis</taxon>
        <taxon>Chytridiomycota</taxon>
        <taxon>Chytridiomycota incertae sedis</taxon>
        <taxon>Chytridiomycetes</taxon>
        <taxon>Rhizophlyctidales</taxon>
        <taxon>Rhizophlyctidaceae</taxon>
        <taxon>Rhizophlyctis</taxon>
    </lineage>
</organism>
<dbReference type="InterPro" id="IPR011989">
    <property type="entry name" value="ARM-like"/>
</dbReference>
<evidence type="ECO:0000313" key="4">
    <source>
        <dbReference type="EMBL" id="KAJ3045625.1"/>
    </source>
</evidence>
<proteinExistence type="predicted"/>